<keyword evidence="2" id="KW-1185">Reference proteome</keyword>
<accession>A0AA85JV40</accession>
<dbReference type="AlphaFoldDB" id="A0AA85JV40"/>
<evidence type="ECO:0000256" key="1">
    <source>
        <dbReference type="SAM" id="MobiDB-lite"/>
    </source>
</evidence>
<reference evidence="3" key="2">
    <citation type="submission" date="2023-11" db="UniProtKB">
        <authorList>
            <consortium name="WormBaseParasite"/>
        </authorList>
    </citation>
    <scope>IDENTIFICATION</scope>
</reference>
<proteinExistence type="predicted"/>
<evidence type="ECO:0000313" key="2">
    <source>
        <dbReference type="Proteomes" id="UP000050795"/>
    </source>
</evidence>
<reference evidence="2" key="1">
    <citation type="submission" date="2022-06" db="EMBL/GenBank/DDBJ databases">
        <authorList>
            <person name="Berger JAMES D."/>
            <person name="Berger JAMES D."/>
        </authorList>
    </citation>
    <scope>NUCLEOTIDE SEQUENCE [LARGE SCALE GENOMIC DNA]</scope>
</reference>
<name>A0AA85JV40_TRIRE</name>
<evidence type="ECO:0000313" key="3">
    <source>
        <dbReference type="WBParaSite" id="TREG1_38500.1"/>
    </source>
</evidence>
<organism evidence="2 3">
    <name type="scientific">Trichobilharzia regenti</name>
    <name type="common">Nasal bird schistosome</name>
    <dbReference type="NCBI Taxonomy" id="157069"/>
    <lineage>
        <taxon>Eukaryota</taxon>
        <taxon>Metazoa</taxon>
        <taxon>Spiralia</taxon>
        <taxon>Lophotrochozoa</taxon>
        <taxon>Platyhelminthes</taxon>
        <taxon>Trematoda</taxon>
        <taxon>Digenea</taxon>
        <taxon>Strigeidida</taxon>
        <taxon>Schistosomatoidea</taxon>
        <taxon>Schistosomatidae</taxon>
        <taxon>Trichobilharzia</taxon>
    </lineage>
</organism>
<dbReference type="WBParaSite" id="TREG1_38500.1">
    <property type="protein sequence ID" value="TREG1_38500.1"/>
    <property type="gene ID" value="TREG1_38500"/>
</dbReference>
<sequence>MTTNGDQRLGDGLTREPTQNSPREPRPLEDNNQSDYQQLFDSKVQHFLNQFVEMNYQWKSNQSTTNPSTSLPNIFDSQTKEQRLSEHLRHHAFQS</sequence>
<feature type="region of interest" description="Disordered" evidence="1">
    <location>
        <begin position="1"/>
        <end position="33"/>
    </location>
</feature>
<protein>
    <submittedName>
        <fullName evidence="3">Uncharacterized protein</fullName>
    </submittedName>
</protein>
<dbReference type="Proteomes" id="UP000050795">
    <property type="component" value="Unassembled WGS sequence"/>
</dbReference>